<reference evidence="2" key="2">
    <citation type="journal article" date="2017" name="Sci. Adv.">
        <title>A tail of two voltages: Proteomic comparison of the three electric organs of the electric eel.</title>
        <authorList>
            <person name="Traeger L.L."/>
            <person name="Sabat G."/>
            <person name="Barrett-Wilt G.A."/>
            <person name="Wells G.B."/>
            <person name="Sussman M.R."/>
        </authorList>
    </citation>
    <scope>NUCLEOTIDE SEQUENCE [LARGE SCALE GENOMIC DNA]</scope>
</reference>
<reference evidence="1" key="4">
    <citation type="submission" date="2025-08" db="UniProtKB">
        <authorList>
            <consortium name="Ensembl"/>
        </authorList>
    </citation>
    <scope>IDENTIFICATION</scope>
</reference>
<evidence type="ECO:0000313" key="1">
    <source>
        <dbReference type="Ensembl" id="ENSEEEP00000027523.2"/>
    </source>
</evidence>
<reference evidence="1" key="5">
    <citation type="submission" date="2025-09" db="UniProtKB">
        <authorList>
            <consortium name="Ensembl"/>
        </authorList>
    </citation>
    <scope>IDENTIFICATION</scope>
</reference>
<name>A0A4W4FRF8_ELEEL</name>
<dbReference type="OMA" id="ANEVWHA"/>
<dbReference type="InterPro" id="IPR009079">
    <property type="entry name" value="4_helix_cytokine-like_core"/>
</dbReference>
<organism evidence="1 2">
    <name type="scientific">Electrophorus electricus</name>
    <name type="common">Electric eel</name>
    <name type="synonym">Gymnotus electricus</name>
    <dbReference type="NCBI Taxonomy" id="8005"/>
    <lineage>
        <taxon>Eukaryota</taxon>
        <taxon>Metazoa</taxon>
        <taxon>Chordata</taxon>
        <taxon>Craniata</taxon>
        <taxon>Vertebrata</taxon>
        <taxon>Euteleostomi</taxon>
        <taxon>Actinopterygii</taxon>
        <taxon>Neopterygii</taxon>
        <taxon>Teleostei</taxon>
        <taxon>Ostariophysi</taxon>
        <taxon>Gymnotiformes</taxon>
        <taxon>Gymnotoidei</taxon>
        <taxon>Gymnotidae</taxon>
        <taxon>Electrophorus</taxon>
    </lineage>
</organism>
<reference evidence="1" key="3">
    <citation type="submission" date="2020-05" db="EMBL/GenBank/DDBJ databases">
        <title>Electrophorus electricus (electric eel) genome, fEleEle1, primary haplotype.</title>
        <authorList>
            <person name="Myers G."/>
            <person name="Meyer A."/>
            <person name="Fedrigo O."/>
            <person name="Formenti G."/>
            <person name="Rhie A."/>
            <person name="Tracey A."/>
            <person name="Sims Y."/>
            <person name="Jarvis E.D."/>
        </authorList>
    </citation>
    <scope>NUCLEOTIDE SEQUENCE [LARGE SCALE GENOMIC DNA]</scope>
</reference>
<dbReference type="Proteomes" id="UP000314983">
    <property type="component" value="Chromosome 7"/>
</dbReference>
<dbReference type="Gene3D" id="1.20.1250.10">
    <property type="match status" value="1"/>
</dbReference>
<evidence type="ECO:0000313" key="2">
    <source>
        <dbReference type="Proteomes" id="UP000314983"/>
    </source>
</evidence>
<gene>
    <name evidence="1" type="primary">SELENOF</name>
</gene>
<proteinExistence type="predicted"/>
<keyword evidence="2" id="KW-1185">Reference proteome</keyword>
<protein>
    <submittedName>
        <fullName evidence="1">Uncharacterized protein</fullName>
    </submittedName>
</protein>
<reference evidence="2" key="1">
    <citation type="journal article" date="2014" name="Science">
        <title>Nonhuman genetics. Genomic basis for the convergent evolution of electric organs.</title>
        <authorList>
            <person name="Gallant J.R."/>
            <person name="Traeger L.L."/>
            <person name="Volkening J.D."/>
            <person name="Moffett H."/>
            <person name="Chen P.H."/>
            <person name="Novina C.D."/>
            <person name="Phillips G.N.Jr."/>
            <person name="Anand R."/>
            <person name="Wells G.B."/>
            <person name="Pinch M."/>
            <person name="Guth R."/>
            <person name="Unguez G.A."/>
            <person name="Albert J.S."/>
            <person name="Zakon H.H."/>
            <person name="Samanta M.P."/>
            <person name="Sussman M.R."/>
        </authorList>
    </citation>
    <scope>NUCLEOTIDE SEQUENCE [LARGE SCALE GENOMIC DNA]</scope>
</reference>
<sequence length="131" mass="15104">SIRLPCIKFIHVNLFQVLERKAELLHSLGMLKEDVHCARTWSQPGCGLVLLERLECSKNNCIAIILLQREGEREKGPQTFACLGQDSQDLVLRQFGRLLSAKLEWLITDFRNQCLSFNFAQWDRQVWSSSA</sequence>
<accession>A0A4W4FRF8</accession>
<dbReference type="Ensembl" id="ENSEEET00000027840.2">
    <property type="protein sequence ID" value="ENSEEEP00000027523.2"/>
    <property type="gene ID" value="ENSEEEG00000013270.2"/>
</dbReference>
<dbReference type="STRING" id="8005.ENSEEEP00000027523"/>
<dbReference type="AlphaFoldDB" id="A0A4W4FRF8"/>